<name>A0A5J4V3X8_9EUKA</name>
<proteinExistence type="predicted"/>
<reference evidence="1 2" key="1">
    <citation type="submission" date="2019-03" db="EMBL/GenBank/DDBJ databases">
        <title>Single cell metagenomics reveals metabolic interactions within the superorganism composed of flagellate Streblomastix strix and complex community of Bacteroidetes bacteria on its surface.</title>
        <authorList>
            <person name="Treitli S.C."/>
            <person name="Kolisko M."/>
            <person name="Husnik F."/>
            <person name="Keeling P."/>
            <person name="Hampl V."/>
        </authorList>
    </citation>
    <scope>NUCLEOTIDE SEQUENCE [LARGE SCALE GENOMIC DNA]</scope>
    <source>
        <strain evidence="1">ST1C</strain>
    </source>
</reference>
<dbReference type="EMBL" id="SNRW01009791">
    <property type="protein sequence ID" value="KAA6377469.1"/>
    <property type="molecule type" value="Genomic_DNA"/>
</dbReference>
<gene>
    <name evidence="1" type="ORF">EZS28_027004</name>
</gene>
<dbReference type="Proteomes" id="UP000324800">
    <property type="component" value="Unassembled WGS sequence"/>
</dbReference>
<protein>
    <submittedName>
        <fullName evidence="1">Uncharacterized protein</fullName>
    </submittedName>
</protein>
<dbReference type="AlphaFoldDB" id="A0A5J4V3X8"/>
<comment type="caution">
    <text evidence="1">The sequence shown here is derived from an EMBL/GenBank/DDBJ whole genome shotgun (WGS) entry which is preliminary data.</text>
</comment>
<evidence type="ECO:0000313" key="1">
    <source>
        <dbReference type="EMBL" id="KAA6377469.1"/>
    </source>
</evidence>
<organism evidence="1 2">
    <name type="scientific">Streblomastix strix</name>
    <dbReference type="NCBI Taxonomy" id="222440"/>
    <lineage>
        <taxon>Eukaryota</taxon>
        <taxon>Metamonada</taxon>
        <taxon>Preaxostyla</taxon>
        <taxon>Oxymonadida</taxon>
        <taxon>Streblomastigidae</taxon>
        <taxon>Streblomastix</taxon>
    </lineage>
</organism>
<sequence length="687" mass="75074">MDYWWDGSNLRALETELPDMSNVMTILGASTGGGNAITDLSFDGNTLIPTKNSSFITTNYDETITGQKTFNTTIHSVGISVQNYDNNSVVCAGGGVKSIQDINASVDFSNYYNKSQIYSQTETDQKLNLKLNISDQIDAYTKTQDDALLLLKADKTQLIDTYSKTEADALLDDKLNVSDQIDSYTKTQDDALLLLKADKTQLIDAYTKGETNNHLNNKADSGVSYSKGEDDALLLLKADKTQLIDAYTKGETNNLLNSKADSGASYTKQEDDALLLLKADKTQLIDLYSKQEDDALLLLKVDKSQLIDSYTKGETNNLLNNKADSGVSYTKGETDNLLINKANSGVSYTKGEDDALLLLKANQSTTYSKSETDYLISQIEVGDVDLSGYMTLGTSWTITANKIFNNACRFISSIDEMATITGTSFVKSGADDTVVLLGAGGTKPISEFAGSPTDLSNYYTKTQTYSQTEANNKFVRLEGSIQQTITGRLKYVSSFGDAYDETQDPVANTYLTQSEVDAKLTNYVNTTNNQEINGTKTFNQNVNAAGFAKTGKDDTSVLLAGGGDQLLSSFGGVQVEDITSLVVNLHSNITFNYLKLTRIGTFYTLMMEIMPKTQIASSTQTTICTVGSISNTITPPTPPSTTYPISLAMKRKTLTCIYSYRDFKISTDSTEAWSINDDFGLQFSWML</sequence>
<accession>A0A5J4V3X8</accession>
<evidence type="ECO:0000313" key="2">
    <source>
        <dbReference type="Proteomes" id="UP000324800"/>
    </source>
</evidence>